<sequence>MSLGLSIDDATPEIHNNALVAHLEPAIVDEQIQTAIPYMWAYDKK</sequence>
<organism evidence="1 2">
    <name type="scientific">Rotaria sordida</name>
    <dbReference type="NCBI Taxonomy" id="392033"/>
    <lineage>
        <taxon>Eukaryota</taxon>
        <taxon>Metazoa</taxon>
        <taxon>Spiralia</taxon>
        <taxon>Gnathifera</taxon>
        <taxon>Rotifera</taxon>
        <taxon>Eurotatoria</taxon>
        <taxon>Bdelloidea</taxon>
        <taxon>Philodinida</taxon>
        <taxon>Philodinidae</taxon>
        <taxon>Rotaria</taxon>
    </lineage>
</organism>
<feature type="non-terminal residue" evidence="1">
    <location>
        <position position="45"/>
    </location>
</feature>
<dbReference type="Proteomes" id="UP000663889">
    <property type="component" value="Unassembled WGS sequence"/>
</dbReference>
<name>A0A815XQC5_9BILA</name>
<protein>
    <submittedName>
        <fullName evidence="1">Uncharacterized protein</fullName>
    </submittedName>
</protein>
<reference evidence="1" key="1">
    <citation type="submission" date="2021-02" db="EMBL/GenBank/DDBJ databases">
        <authorList>
            <person name="Nowell W R."/>
        </authorList>
    </citation>
    <scope>NUCLEOTIDE SEQUENCE</scope>
</reference>
<dbReference type="AlphaFoldDB" id="A0A815XQC5"/>
<gene>
    <name evidence="1" type="ORF">SEV965_LOCUS39126</name>
</gene>
<evidence type="ECO:0000313" key="1">
    <source>
        <dbReference type="EMBL" id="CAF1560449.1"/>
    </source>
</evidence>
<accession>A0A815XQC5</accession>
<comment type="caution">
    <text evidence="1">The sequence shown here is derived from an EMBL/GenBank/DDBJ whole genome shotgun (WGS) entry which is preliminary data.</text>
</comment>
<evidence type="ECO:0000313" key="2">
    <source>
        <dbReference type="Proteomes" id="UP000663889"/>
    </source>
</evidence>
<proteinExistence type="predicted"/>
<dbReference type="EMBL" id="CAJNOU010012105">
    <property type="protein sequence ID" value="CAF1560449.1"/>
    <property type="molecule type" value="Genomic_DNA"/>
</dbReference>